<comment type="caution">
    <text evidence="2">The sequence shown here is derived from an EMBL/GenBank/DDBJ whole genome shotgun (WGS) entry which is preliminary data.</text>
</comment>
<reference evidence="2" key="1">
    <citation type="submission" date="2016-03" db="EMBL/GenBank/DDBJ databases">
        <authorList>
            <person name="Borrel G."/>
            <person name="Mccann A."/>
            <person name="O'Toole P.W."/>
        </authorList>
    </citation>
    <scope>NUCLEOTIDE SEQUENCE</scope>
    <source>
        <strain evidence="2">183</strain>
    </source>
</reference>
<organism evidence="2 3">
    <name type="scientific">Candidatus Methanomassiliicoccus intestinalis</name>
    <dbReference type="NCBI Taxonomy" id="1406512"/>
    <lineage>
        <taxon>Archaea</taxon>
        <taxon>Methanobacteriati</taxon>
        <taxon>Thermoplasmatota</taxon>
        <taxon>Thermoplasmata</taxon>
        <taxon>Methanomassiliicoccales</taxon>
        <taxon>Methanomassiliicoccaceae</taxon>
        <taxon>Methanomassiliicoccus</taxon>
    </lineage>
</organism>
<feature type="transmembrane region" description="Helical" evidence="1">
    <location>
        <begin position="86"/>
        <end position="106"/>
    </location>
</feature>
<feature type="transmembrane region" description="Helical" evidence="1">
    <location>
        <begin position="55"/>
        <end position="74"/>
    </location>
</feature>
<accession>A0A8J8TFU9</accession>
<dbReference type="GeneID" id="41323122"/>
<keyword evidence="1" id="KW-0812">Transmembrane</keyword>
<dbReference type="RefSeq" id="WP_020448592.1">
    <property type="nucleotide sequence ID" value="NZ_CAYAXV010000007.1"/>
</dbReference>
<keyword evidence="1" id="KW-1133">Transmembrane helix</keyword>
<evidence type="ECO:0000313" key="3">
    <source>
        <dbReference type="Proteomes" id="UP000752814"/>
    </source>
</evidence>
<protein>
    <submittedName>
        <fullName evidence="2">Uncharacterized protein</fullName>
    </submittedName>
</protein>
<evidence type="ECO:0000256" key="1">
    <source>
        <dbReference type="SAM" id="Phobius"/>
    </source>
</evidence>
<dbReference type="EMBL" id="LVVT01000001">
    <property type="protein sequence ID" value="TQS84841.1"/>
    <property type="molecule type" value="Genomic_DNA"/>
</dbReference>
<evidence type="ECO:0000313" key="2">
    <source>
        <dbReference type="EMBL" id="TQS84841.1"/>
    </source>
</evidence>
<keyword evidence="1" id="KW-0472">Membrane</keyword>
<dbReference type="AlphaFoldDB" id="A0A8J8TFU9"/>
<dbReference type="Proteomes" id="UP000752814">
    <property type="component" value="Unassembled WGS sequence"/>
</dbReference>
<gene>
    <name evidence="2" type="ORF">A3207_02110</name>
</gene>
<feature type="transmembrane region" description="Helical" evidence="1">
    <location>
        <begin position="118"/>
        <end position="136"/>
    </location>
</feature>
<name>A0A8J8TFU9_9ARCH</name>
<sequence length="140" mass="14901">MDSASMSKNTPYIWGIIGIIGALIGIVAIAVNWFTGNGTDYTGIDLIDYDGDFQIYIPVIIAVLGVLSLILFAVGMTGNGSRKNVGYISAIFGIIAIILAVVSYMWAGDEFADLSYGVGFYLAVISGVITFIFGIIQSRL</sequence>
<feature type="transmembrane region" description="Helical" evidence="1">
    <location>
        <begin position="12"/>
        <end position="35"/>
    </location>
</feature>
<proteinExistence type="predicted"/>